<dbReference type="CDD" id="cd21608">
    <property type="entry name" value="RRM2_NsCP33_like"/>
    <property type="match status" value="1"/>
</dbReference>
<protein>
    <submittedName>
        <fullName evidence="3">RNA recognition motif-containing protein</fullName>
    </submittedName>
</protein>
<dbReference type="Pfam" id="PF00076">
    <property type="entry name" value="RRM_1"/>
    <property type="match status" value="1"/>
</dbReference>
<evidence type="ECO:0000256" key="1">
    <source>
        <dbReference type="ARBA" id="ARBA00022884"/>
    </source>
</evidence>
<keyword evidence="1" id="KW-0694">RNA-binding</keyword>
<dbReference type="PROSITE" id="PS50102">
    <property type="entry name" value="RRM"/>
    <property type="match status" value="1"/>
</dbReference>
<dbReference type="InterPro" id="IPR000504">
    <property type="entry name" value="RRM_dom"/>
</dbReference>
<sequence>MRCVARTLYVGNLPWATRAEDLAEIFSSYGEVLSSRIISDRQTGRSRGFGFVEVRDEDADAMIAALNGAELGGRVIIVNEARERQDVRRR</sequence>
<dbReference type="InterPro" id="IPR052462">
    <property type="entry name" value="SLIRP/GR-RBP-like"/>
</dbReference>
<dbReference type="SMART" id="SM00360">
    <property type="entry name" value="RRM"/>
    <property type="match status" value="1"/>
</dbReference>
<dbReference type="InterPro" id="IPR012677">
    <property type="entry name" value="Nucleotide-bd_a/b_plait_sf"/>
</dbReference>
<dbReference type="SUPFAM" id="SSF54928">
    <property type="entry name" value="RNA-binding domain, RBD"/>
    <property type="match status" value="1"/>
</dbReference>
<dbReference type="EMBL" id="RKRE01000002">
    <property type="protein sequence ID" value="RPF47128.1"/>
    <property type="molecule type" value="Genomic_DNA"/>
</dbReference>
<dbReference type="Proteomes" id="UP000282654">
    <property type="component" value="Unassembled WGS sequence"/>
</dbReference>
<evidence type="ECO:0000259" key="2">
    <source>
        <dbReference type="PROSITE" id="PS50102"/>
    </source>
</evidence>
<gene>
    <name evidence="3" type="ORF">EDD75_1404</name>
</gene>
<organism evidence="3 4">
    <name type="scientific">Thermodesulfitimonas autotrophica</name>
    <dbReference type="NCBI Taxonomy" id="1894989"/>
    <lineage>
        <taxon>Bacteria</taxon>
        <taxon>Bacillati</taxon>
        <taxon>Bacillota</taxon>
        <taxon>Clostridia</taxon>
        <taxon>Thermoanaerobacterales</taxon>
        <taxon>Thermoanaerobacteraceae</taxon>
        <taxon>Thermodesulfitimonas</taxon>
    </lineage>
</organism>
<name>A0A3N5BBX6_9THEO</name>
<dbReference type="GO" id="GO:0003723">
    <property type="term" value="F:RNA binding"/>
    <property type="evidence" value="ECO:0007669"/>
    <property type="project" value="UniProtKB-KW"/>
</dbReference>
<reference evidence="3 4" key="1">
    <citation type="submission" date="2018-11" db="EMBL/GenBank/DDBJ databases">
        <title>Genomic Encyclopedia of Type Strains, Phase IV (KMG-IV): sequencing the most valuable type-strain genomes for metagenomic binning, comparative biology and taxonomic classification.</title>
        <authorList>
            <person name="Goeker M."/>
        </authorList>
    </citation>
    <scope>NUCLEOTIDE SEQUENCE [LARGE SCALE GENOMIC DNA]</scope>
    <source>
        <strain evidence="3 4">DSM 102936</strain>
    </source>
</reference>
<feature type="domain" description="RRM" evidence="2">
    <location>
        <begin position="6"/>
        <end position="83"/>
    </location>
</feature>
<proteinExistence type="predicted"/>
<dbReference type="InterPro" id="IPR035979">
    <property type="entry name" value="RBD_domain_sf"/>
</dbReference>
<dbReference type="AlphaFoldDB" id="A0A3N5BBX6"/>
<evidence type="ECO:0000313" key="3">
    <source>
        <dbReference type="EMBL" id="RPF47128.1"/>
    </source>
</evidence>
<dbReference type="Gene3D" id="3.30.70.330">
    <property type="match status" value="1"/>
</dbReference>
<evidence type="ECO:0000313" key="4">
    <source>
        <dbReference type="Proteomes" id="UP000282654"/>
    </source>
</evidence>
<accession>A0A3N5BBX6</accession>
<comment type="caution">
    <text evidence="3">The sequence shown here is derived from an EMBL/GenBank/DDBJ whole genome shotgun (WGS) entry which is preliminary data.</text>
</comment>
<dbReference type="PANTHER" id="PTHR48027">
    <property type="entry name" value="HETEROGENEOUS NUCLEAR RIBONUCLEOPROTEIN 87F-RELATED"/>
    <property type="match status" value="1"/>
</dbReference>
<dbReference type="InterPro" id="IPR048289">
    <property type="entry name" value="RRM2_NsCP33-like"/>
</dbReference>
<keyword evidence="4" id="KW-1185">Reference proteome</keyword>